<evidence type="ECO:0000313" key="4">
    <source>
        <dbReference type="Proteomes" id="UP001620461"/>
    </source>
</evidence>
<accession>A0ABW8JHV7</accession>
<evidence type="ECO:0000259" key="2">
    <source>
        <dbReference type="Pfam" id="PF03358"/>
    </source>
</evidence>
<dbReference type="InterPro" id="IPR029039">
    <property type="entry name" value="Flavoprotein-like_sf"/>
</dbReference>
<keyword evidence="1" id="KW-0288">FMN</keyword>
<dbReference type="Proteomes" id="UP001620461">
    <property type="component" value="Unassembled WGS sequence"/>
</dbReference>
<sequence length="208" mass="22515">MQIKALGLNGTLKSSSETSSTQKLLDQLLQRLGDFGVETNSVRLADRHIPPGVKADEGEGDQWPDIRRQMMDAQILVLATPIWVGQPSSLIKRAIERMDAFLDEIDEDGYYPTFGKVGIVAVVGNEDGAHHVAAELYQSLADFGFTIPGGSNAYWVGEAMGSKNYVDLDKTPDKLVEAIDTLACNAAHLAHVLAKSPYPHVPKGGKSK</sequence>
<dbReference type="InterPro" id="IPR005025">
    <property type="entry name" value="FMN_Rdtase-like_dom"/>
</dbReference>
<dbReference type="EMBL" id="JADIKJ010000010">
    <property type="protein sequence ID" value="MFK2900678.1"/>
    <property type="molecule type" value="Genomic_DNA"/>
</dbReference>
<dbReference type="Pfam" id="PF03358">
    <property type="entry name" value="FMN_red"/>
    <property type="match status" value="1"/>
</dbReference>
<dbReference type="Gene3D" id="3.40.50.360">
    <property type="match status" value="1"/>
</dbReference>
<organism evidence="3 4">
    <name type="scientific">Dyella jejuensis</name>
    <dbReference type="NCBI Taxonomy" id="1432009"/>
    <lineage>
        <taxon>Bacteria</taxon>
        <taxon>Pseudomonadati</taxon>
        <taxon>Pseudomonadota</taxon>
        <taxon>Gammaproteobacteria</taxon>
        <taxon>Lysobacterales</taxon>
        <taxon>Rhodanobacteraceae</taxon>
        <taxon>Dyella</taxon>
    </lineage>
</organism>
<dbReference type="RefSeq" id="WP_404547169.1">
    <property type="nucleotide sequence ID" value="NZ_JADIKJ010000010.1"/>
</dbReference>
<comment type="caution">
    <text evidence="3">The sequence shown here is derived from an EMBL/GenBank/DDBJ whole genome shotgun (WGS) entry which is preliminary data.</text>
</comment>
<dbReference type="SUPFAM" id="SSF52218">
    <property type="entry name" value="Flavoproteins"/>
    <property type="match status" value="1"/>
</dbReference>
<keyword evidence="1" id="KW-0285">Flavoprotein</keyword>
<evidence type="ECO:0000313" key="3">
    <source>
        <dbReference type="EMBL" id="MFK2900678.1"/>
    </source>
</evidence>
<keyword evidence="4" id="KW-1185">Reference proteome</keyword>
<gene>
    <name evidence="3" type="ORF">ISP15_10050</name>
</gene>
<name>A0ABW8JHV7_9GAMM</name>
<reference evidence="3 4" key="1">
    <citation type="submission" date="2020-10" db="EMBL/GenBank/DDBJ databases">
        <title>Phylogeny of dyella-like bacteria.</title>
        <authorList>
            <person name="Fu J."/>
        </authorList>
    </citation>
    <scope>NUCLEOTIDE SEQUENCE [LARGE SCALE GENOMIC DNA]</scope>
    <source>
        <strain evidence="3 4">JP1</strain>
    </source>
</reference>
<protein>
    <submittedName>
        <fullName evidence="3">NAD(P)H-dependent oxidoreductase</fullName>
    </submittedName>
</protein>
<feature type="domain" description="NADPH-dependent FMN reductase-like" evidence="2">
    <location>
        <begin position="4"/>
        <end position="150"/>
    </location>
</feature>
<evidence type="ECO:0000256" key="1">
    <source>
        <dbReference type="ARBA" id="ARBA00022643"/>
    </source>
</evidence>
<proteinExistence type="predicted"/>